<feature type="domain" description="RNase H type-1" evidence="1">
    <location>
        <begin position="100"/>
        <end position="174"/>
    </location>
</feature>
<keyword evidence="3" id="KW-1185">Reference proteome</keyword>
<protein>
    <recommendedName>
        <fullName evidence="1">RNase H type-1 domain-containing protein</fullName>
    </recommendedName>
</protein>
<name>A0AAF0R6N9_SOLVR</name>
<evidence type="ECO:0000313" key="3">
    <source>
        <dbReference type="Proteomes" id="UP001234989"/>
    </source>
</evidence>
<accession>A0AAF0R6N9</accession>
<proteinExistence type="predicted"/>
<dbReference type="GO" id="GO:0003676">
    <property type="term" value="F:nucleic acid binding"/>
    <property type="evidence" value="ECO:0007669"/>
    <property type="project" value="InterPro"/>
</dbReference>
<dbReference type="GO" id="GO:0004523">
    <property type="term" value="F:RNA-DNA hybrid ribonuclease activity"/>
    <property type="evidence" value="ECO:0007669"/>
    <property type="project" value="InterPro"/>
</dbReference>
<dbReference type="InterPro" id="IPR036397">
    <property type="entry name" value="RNaseH_sf"/>
</dbReference>
<organism evidence="2 3">
    <name type="scientific">Solanum verrucosum</name>
    <dbReference type="NCBI Taxonomy" id="315347"/>
    <lineage>
        <taxon>Eukaryota</taxon>
        <taxon>Viridiplantae</taxon>
        <taxon>Streptophyta</taxon>
        <taxon>Embryophyta</taxon>
        <taxon>Tracheophyta</taxon>
        <taxon>Spermatophyta</taxon>
        <taxon>Magnoliopsida</taxon>
        <taxon>eudicotyledons</taxon>
        <taxon>Gunneridae</taxon>
        <taxon>Pentapetalae</taxon>
        <taxon>asterids</taxon>
        <taxon>lamiids</taxon>
        <taxon>Solanales</taxon>
        <taxon>Solanaceae</taxon>
        <taxon>Solanoideae</taxon>
        <taxon>Solaneae</taxon>
        <taxon>Solanum</taxon>
    </lineage>
</organism>
<gene>
    <name evidence="2" type="ORF">MTR67_029866</name>
</gene>
<evidence type="ECO:0000259" key="1">
    <source>
        <dbReference type="Pfam" id="PF13456"/>
    </source>
</evidence>
<dbReference type="PANTHER" id="PTHR47723">
    <property type="entry name" value="OS05G0353850 PROTEIN"/>
    <property type="match status" value="1"/>
</dbReference>
<dbReference type="InterPro" id="IPR002156">
    <property type="entry name" value="RNaseH_domain"/>
</dbReference>
<dbReference type="Proteomes" id="UP001234989">
    <property type="component" value="Chromosome 7"/>
</dbReference>
<dbReference type="InterPro" id="IPR053151">
    <property type="entry name" value="RNase_H-like"/>
</dbReference>
<dbReference type="EMBL" id="CP133618">
    <property type="protein sequence ID" value="WMV36481.1"/>
    <property type="molecule type" value="Genomic_DNA"/>
</dbReference>
<dbReference type="InterPro" id="IPR012337">
    <property type="entry name" value="RNaseH-like_sf"/>
</dbReference>
<sequence length="198" mass="22107">MDDQVAKLGINIVPGCYCCVNIPDNNSLKTADHLFCKGNFAKYIWRSIVNSLGITRRKFGKVNIGEMWRSLSNIFDANIHQHISNPVKWIKLPARTFKLNSDGSCLQGACGGGGLIRDSFGHTIFAYSINLRAGTSNMTKTAALLYGLKWCADKGLTNVWGLIDSLLLVRGLINMDMWEFPSFRMKPVKPSYLVYEPP</sequence>
<dbReference type="InterPro" id="IPR044730">
    <property type="entry name" value="RNase_H-like_dom_plant"/>
</dbReference>
<evidence type="ECO:0000313" key="2">
    <source>
        <dbReference type="EMBL" id="WMV36481.1"/>
    </source>
</evidence>
<reference evidence="2" key="1">
    <citation type="submission" date="2023-08" db="EMBL/GenBank/DDBJ databases">
        <title>A de novo genome assembly of Solanum verrucosum Schlechtendal, a Mexican diploid species geographically isolated from the other diploid A-genome species in potato relatives.</title>
        <authorList>
            <person name="Hosaka K."/>
        </authorList>
    </citation>
    <scope>NUCLEOTIDE SEQUENCE</scope>
    <source>
        <tissue evidence="2">Young leaves</tissue>
    </source>
</reference>
<dbReference type="AlphaFoldDB" id="A0AAF0R6N9"/>
<dbReference type="PANTHER" id="PTHR47723:SF14">
    <property type="entry name" value="RNASE H TYPE-1 DOMAIN-CONTAINING PROTEIN"/>
    <property type="match status" value="1"/>
</dbReference>
<dbReference type="Gene3D" id="3.30.420.10">
    <property type="entry name" value="Ribonuclease H-like superfamily/Ribonuclease H"/>
    <property type="match status" value="1"/>
</dbReference>
<dbReference type="Pfam" id="PF13456">
    <property type="entry name" value="RVT_3"/>
    <property type="match status" value="1"/>
</dbReference>
<dbReference type="CDD" id="cd06222">
    <property type="entry name" value="RNase_H_like"/>
    <property type="match status" value="1"/>
</dbReference>
<dbReference type="SUPFAM" id="SSF53098">
    <property type="entry name" value="Ribonuclease H-like"/>
    <property type="match status" value="1"/>
</dbReference>